<feature type="region of interest" description="Disordered" evidence="1">
    <location>
        <begin position="246"/>
        <end position="267"/>
    </location>
</feature>
<evidence type="ECO:0000256" key="1">
    <source>
        <dbReference type="SAM" id="MobiDB-lite"/>
    </source>
</evidence>
<gene>
    <name evidence="2" type="ORF">AFUS01_LOCUS31676</name>
</gene>
<organism evidence="2 3">
    <name type="scientific">Allacma fusca</name>
    <dbReference type="NCBI Taxonomy" id="39272"/>
    <lineage>
        <taxon>Eukaryota</taxon>
        <taxon>Metazoa</taxon>
        <taxon>Ecdysozoa</taxon>
        <taxon>Arthropoda</taxon>
        <taxon>Hexapoda</taxon>
        <taxon>Collembola</taxon>
        <taxon>Symphypleona</taxon>
        <taxon>Sminthuridae</taxon>
        <taxon>Allacma</taxon>
    </lineage>
</organism>
<sequence>MNLGRQAMLAAQRHGDDHPRSNSNAGPSLGNSLSSAPSDSMCHDNVDDDERVDVVGNDHRPDSVSPPPVRHHDDLTGADNQRRDDSDRDISDSGSESGGAFRPAARDLDHPSPNISLGPPLQPPMLPYLYPPNLYPGSGMSPLGPPPPLSLSLFGPGSQHSAASLPPSLLFNHLLQQQLLHGYPLAPPVSLASSLGPALLSERLKAHRFLPYPLIPPATASSSSTSSLSSTSTSVLGGGSLSAFETVTPSGHLSPKHSPRPPVESSVVVDPSVVNSVSPHPHRIPLLCMPGHPQQQAAVPPPPQPPSSGAQPTTTQHPSELKSIEKMVNGLDIKPDMVKHEVVDK</sequence>
<feature type="compositionally biased region" description="Basic and acidic residues" evidence="1">
    <location>
        <begin position="52"/>
        <end position="62"/>
    </location>
</feature>
<comment type="caution">
    <text evidence="2">The sequence shown here is derived from an EMBL/GenBank/DDBJ whole genome shotgun (WGS) entry which is preliminary data.</text>
</comment>
<keyword evidence="3" id="KW-1185">Reference proteome</keyword>
<feature type="compositionally biased region" description="Basic and acidic residues" evidence="1">
    <location>
        <begin position="70"/>
        <end position="91"/>
    </location>
</feature>
<feature type="compositionally biased region" description="Polar residues" evidence="1">
    <location>
        <begin position="21"/>
        <end position="38"/>
    </location>
</feature>
<feature type="region of interest" description="Disordered" evidence="1">
    <location>
        <begin position="284"/>
        <end position="321"/>
    </location>
</feature>
<accession>A0A8J2KQN9</accession>
<proteinExistence type="predicted"/>
<dbReference type="EMBL" id="CAJVCH010506770">
    <property type="protein sequence ID" value="CAG7821333.1"/>
    <property type="molecule type" value="Genomic_DNA"/>
</dbReference>
<dbReference type="AlphaFoldDB" id="A0A8J2KQN9"/>
<evidence type="ECO:0000313" key="2">
    <source>
        <dbReference type="EMBL" id="CAG7821333.1"/>
    </source>
</evidence>
<dbReference type="Proteomes" id="UP000708208">
    <property type="component" value="Unassembled WGS sequence"/>
</dbReference>
<protein>
    <submittedName>
        <fullName evidence="2">Uncharacterized protein</fullName>
    </submittedName>
</protein>
<evidence type="ECO:0000313" key="3">
    <source>
        <dbReference type="Proteomes" id="UP000708208"/>
    </source>
</evidence>
<feature type="compositionally biased region" description="Low complexity" evidence="1">
    <location>
        <begin position="307"/>
        <end position="316"/>
    </location>
</feature>
<feature type="region of interest" description="Disordered" evidence="1">
    <location>
        <begin position="1"/>
        <end position="121"/>
    </location>
</feature>
<reference evidence="2" key="1">
    <citation type="submission" date="2021-06" db="EMBL/GenBank/DDBJ databases">
        <authorList>
            <person name="Hodson N. C."/>
            <person name="Mongue J. A."/>
            <person name="Jaron S. K."/>
        </authorList>
    </citation>
    <scope>NUCLEOTIDE SEQUENCE</scope>
</reference>
<name>A0A8J2KQN9_9HEXA</name>